<dbReference type="InterPro" id="IPR057571">
    <property type="entry name" value="SDR_PhqE-like"/>
</dbReference>
<protein>
    <submittedName>
        <fullName evidence="4">Uncharacterized protein</fullName>
    </submittedName>
</protein>
<evidence type="ECO:0000256" key="1">
    <source>
        <dbReference type="ARBA" id="ARBA00006484"/>
    </source>
</evidence>
<dbReference type="OrthoDB" id="294295at2759"/>
<dbReference type="InterPro" id="IPR002347">
    <property type="entry name" value="SDR_fam"/>
</dbReference>
<dbReference type="Gene3D" id="3.40.50.720">
    <property type="entry name" value="NAD(P)-binding Rossmann-like Domain"/>
    <property type="match status" value="1"/>
</dbReference>
<dbReference type="CDD" id="cd05233">
    <property type="entry name" value="SDR_c"/>
    <property type="match status" value="1"/>
</dbReference>
<comment type="similarity">
    <text evidence="1">Belongs to the short-chain dehydrogenases/reductases (SDR) family.</text>
</comment>
<dbReference type="STRING" id="1365824.V5EX67"/>
<keyword evidence="5" id="KW-1185">Reference proteome</keyword>
<sequence>MATSKTAAVLQGKKVVVIGGTSGLGFAAASALIEEGVSVIIASSSADRVTAAITKLSDPAQQYNADASRVSGHALNLKGPTAEENLKEFFSKVGSFDHLLYTAGDSIAAKPLQEWSYEDIVNAGSVRFISAVLAIKVATGSPDYLKRNGGSIVLTTGVVAEKPLPNWSVVASYASGLYGLTRNLALDLAPLGIRINAISPGPVETELWAGIPEKERKEFLKATGDKLMTGKVGQPEDVANAYVYLLKDKNMTAQVVTSDAGSSVADRQ</sequence>
<evidence type="ECO:0000313" key="4">
    <source>
        <dbReference type="EMBL" id="EST06994.1"/>
    </source>
</evidence>
<dbReference type="AlphaFoldDB" id="V5EX67"/>
<dbReference type="InterPro" id="IPR051122">
    <property type="entry name" value="SDR_DHRS6-like"/>
</dbReference>
<reference evidence="5" key="1">
    <citation type="journal article" date="2013" name="Genome Announc.">
        <title>Draft genome sequence of Pseudozyma brasiliensis sp. nov. strain GHG001, a high producer of endo-1,4-xylanase isolated from an insect pest of sugarcane.</title>
        <authorList>
            <person name="Oliveira J.V.D.C."/>
            <person name="dos Santos R.A.C."/>
            <person name="Borges T.A."/>
            <person name="Riano-Pachon D.M."/>
            <person name="Goldman G.H."/>
        </authorList>
    </citation>
    <scope>NUCLEOTIDE SEQUENCE [LARGE SCALE GENOMIC DNA]</scope>
    <source>
        <strain evidence="5">GHG001</strain>
    </source>
</reference>
<accession>V5EX67</accession>
<dbReference type="GO" id="GO:0016491">
    <property type="term" value="F:oxidoreductase activity"/>
    <property type="evidence" value="ECO:0007669"/>
    <property type="project" value="UniProtKB-KW"/>
</dbReference>
<dbReference type="RefSeq" id="XP_016291983.1">
    <property type="nucleotide sequence ID" value="XM_016436707.1"/>
</dbReference>
<dbReference type="PANTHER" id="PTHR43477:SF1">
    <property type="entry name" value="DIHYDROANTICAPSIN 7-DEHYDROGENASE"/>
    <property type="match status" value="1"/>
</dbReference>
<dbReference type="Pfam" id="PF23441">
    <property type="entry name" value="SDR"/>
    <property type="match status" value="1"/>
</dbReference>
<keyword evidence="2" id="KW-0521">NADP</keyword>
<evidence type="ECO:0000256" key="3">
    <source>
        <dbReference type="ARBA" id="ARBA00023002"/>
    </source>
</evidence>
<dbReference type="SUPFAM" id="SSF51735">
    <property type="entry name" value="NAD(P)-binding Rossmann-fold domains"/>
    <property type="match status" value="1"/>
</dbReference>
<evidence type="ECO:0000313" key="5">
    <source>
        <dbReference type="Proteomes" id="UP000019377"/>
    </source>
</evidence>
<dbReference type="eggNOG" id="KOG0725">
    <property type="taxonomic scope" value="Eukaryota"/>
</dbReference>
<dbReference type="PRINTS" id="PR00081">
    <property type="entry name" value="GDHRDH"/>
</dbReference>
<evidence type="ECO:0000256" key="2">
    <source>
        <dbReference type="ARBA" id="ARBA00022857"/>
    </source>
</evidence>
<dbReference type="Proteomes" id="UP000019377">
    <property type="component" value="Unassembled WGS sequence"/>
</dbReference>
<dbReference type="InterPro" id="IPR036291">
    <property type="entry name" value="NAD(P)-bd_dom_sf"/>
</dbReference>
<name>V5EX67_KALBG</name>
<organism evidence="4 5">
    <name type="scientific">Kalmanozyma brasiliensis (strain GHG001)</name>
    <name type="common">Yeast</name>
    <name type="synonym">Pseudozyma brasiliensis</name>
    <dbReference type="NCBI Taxonomy" id="1365824"/>
    <lineage>
        <taxon>Eukaryota</taxon>
        <taxon>Fungi</taxon>
        <taxon>Dikarya</taxon>
        <taxon>Basidiomycota</taxon>
        <taxon>Ustilaginomycotina</taxon>
        <taxon>Ustilaginomycetes</taxon>
        <taxon>Ustilaginales</taxon>
        <taxon>Ustilaginaceae</taxon>
        <taxon>Kalmanozyma</taxon>
    </lineage>
</organism>
<proteinExistence type="inferred from homology"/>
<dbReference type="PANTHER" id="PTHR43477">
    <property type="entry name" value="DIHYDROANTICAPSIN 7-DEHYDROGENASE"/>
    <property type="match status" value="1"/>
</dbReference>
<dbReference type="GeneID" id="27419350"/>
<dbReference type="HOGENOM" id="CLU_010194_1_2_1"/>
<dbReference type="OMA" id="HTVLYLM"/>
<dbReference type="EMBL" id="KI545866">
    <property type="protein sequence ID" value="EST06994.1"/>
    <property type="molecule type" value="Genomic_DNA"/>
</dbReference>
<keyword evidence="3" id="KW-0560">Oxidoreductase</keyword>
<gene>
    <name evidence="4" type="ORF">PSEUBRA_SCAF23g05213</name>
</gene>